<name>A0A0D6P8P2_9PROT</name>
<accession>A0A0D6P8P2</accession>
<reference evidence="1 2" key="1">
    <citation type="submission" date="2012-11" db="EMBL/GenBank/DDBJ databases">
        <title>Whole genome sequence of Acidisphaera rubrifaciens HS-AP3.</title>
        <authorList>
            <person name="Azuma Y."/>
            <person name="Higashiura N."/>
            <person name="Hirakawa H."/>
            <person name="Matsushita K."/>
        </authorList>
    </citation>
    <scope>NUCLEOTIDE SEQUENCE [LARGE SCALE GENOMIC DNA]</scope>
    <source>
        <strain evidence="1 2">HS-AP3</strain>
    </source>
</reference>
<dbReference type="AlphaFoldDB" id="A0A0D6P8P2"/>
<gene>
    <name evidence="1" type="ORF">Asru_0257_11</name>
</gene>
<proteinExistence type="predicted"/>
<dbReference type="EMBL" id="BANB01000257">
    <property type="protein sequence ID" value="GAN77219.1"/>
    <property type="molecule type" value="Genomic_DNA"/>
</dbReference>
<comment type="caution">
    <text evidence="1">The sequence shown here is derived from an EMBL/GenBank/DDBJ whole genome shotgun (WGS) entry which is preliminary data.</text>
</comment>
<evidence type="ECO:0000313" key="1">
    <source>
        <dbReference type="EMBL" id="GAN77219.1"/>
    </source>
</evidence>
<organism evidence="1 2">
    <name type="scientific">Acidisphaera rubrifaciens HS-AP3</name>
    <dbReference type="NCBI Taxonomy" id="1231350"/>
    <lineage>
        <taxon>Bacteria</taxon>
        <taxon>Pseudomonadati</taxon>
        <taxon>Pseudomonadota</taxon>
        <taxon>Alphaproteobacteria</taxon>
        <taxon>Acetobacterales</taxon>
        <taxon>Acetobacteraceae</taxon>
        <taxon>Acidisphaera</taxon>
    </lineage>
</organism>
<evidence type="ECO:0000313" key="2">
    <source>
        <dbReference type="Proteomes" id="UP000032680"/>
    </source>
</evidence>
<keyword evidence="2" id="KW-1185">Reference proteome</keyword>
<protein>
    <submittedName>
        <fullName evidence="1">Uncharacterized protein</fullName>
    </submittedName>
</protein>
<sequence length="55" mass="5714">MAIILARQGAALLADLELQADILMPDNIESRAVPPSAEAVLAGRAGTAGRKQMRA</sequence>
<dbReference type="Proteomes" id="UP000032680">
    <property type="component" value="Unassembled WGS sequence"/>
</dbReference>